<sequence length="156" mass="17079">MNRSLGTGFRGFIFMESKTAILRPEELLHSGKEISSIYLNCMIFQVSVTDITSSRQGQEKQKLRDPLACVWDTGSNGVFAIHSQPNVFGNLVQFELPHEPSYSNPNWGYCSSILSSCSVECMPGSCGRFPFLASGAHLPVSVRVLAVPPSHRASAQ</sequence>
<dbReference type="AlphaFoldDB" id="A0AA88A3E5"/>
<reference evidence="1" key="1">
    <citation type="submission" date="2023-07" db="EMBL/GenBank/DDBJ databases">
        <title>draft genome sequence of fig (Ficus carica).</title>
        <authorList>
            <person name="Takahashi T."/>
            <person name="Nishimura K."/>
        </authorList>
    </citation>
    <scope>NUCLEOTIDE SEQUENCE</scope>
</reference>
<protein>
    <submittedName>
        <fullName evidence="1">Uncharacterized protein</fullName>
    </submittedName>
</protein>
<proteinExistence type="predicted"/>
<dbReference type="Proteomes" id="UP001187192">
    <property type="component" value="Unassembled WGS sequence"/>
</dbReference>
<organism evidence="1 2">
    <name type="scientific">Ficus carica</name>
    <name type="common">Common fig</name>
    <dbReference type="NCBI Taxonomy" id="3494"/>
    <lineage>
        <taxon>Eukaryota</taxon>
        <taxon>Viridiplantae</taxon>
        <taxon>Streptophyta</taxon>
        <taxon>Embryophyta</taxon>
        <taxon>Tracheophyta</taxon>
        <taxon>Spermatophyta</taxon>
        <taxon>Magnoliopsida</taxon>
        <taxon>eudicotyledons</taxon>
        <taxon>Gunneridae</taxon>
        <taxon>Pentapetalae</taxon>
        <taxon>rosids</taxon>
        <taxon>fabids</taxon>
        <taxon>Rosales</taxon>
        <taxon>Moraceae</taxon>
        <taxon>Ficeae</taxon>
        <taxon>Ficus</taxon>
    </lineage>
</organism>
<evidence type="ECO:0000313" key="2">
    <source>
        <dbReference type="Proteomes" id="UP001187192"/>
    </source>
</evidence>
<keyword evidence="2" id="KW-1185">Reference proteome</keyword>
<evidence type="ECO:0000313" key="1">
    <source>
        <dbReference type="EMBL" id="GMN36526.1"/>
    </source>
</evidence>
<comment type="caution">
    <text evidence="1">The sequence shown here is derived from an EMBL/GenBank/DDBJ whole genome shotgun (WGS) entry which is preliminary data.</text>
</comment>
<dbReference type="EMBL" id="BTGU01000006">
    <property type="protein sequence ID" value="GMN36526.1"/>
    <property type="molecule type" value="Genomic_DNA"/>
</dbReference>
<gene>
    <name evidence="1" type="ORF">TIFTF001_006093</name>
</gene>
<accession>A0AA88A3E5</accession>
<name>A0AA88A3E5_FICCA</name>